<protein>
    <submittedName>
        <fullName evidence="2">LuxR family transcriptional regulator</fullName>
    </submittedName>
</protein>
<dbReference type="Gene3D" id="3.40.50.300">
    <property type="entry name" value="P-loop containing nucleotide triphosphate hydrolases"/>
    <property type="match status" value="1"/>
</dbReference>
<keyword evidence="3" id="KW-1185">Reference proteome</keyword>
<reference evidence="3" key="1">
    <citation type="journal article" date="2019" name="Int. J. Syst. Evol. Microbiol.">
        <title>The Global Catalogue of Microorganisms (GCM) 10K type strain sequencing project: providing services to taxonomists for standard genome sequencing and annotation.</title>
        <authorList>
            <consortium name="The Broad Institute Genomics Platform"/>
            <consortium name="The Broad Institute Genome Sequencing Center for Infectious Disease"/>
            <person name="Wu L."/>
            <person name="Ma J."/>
        </authorList>
    </citation>
    <scope>NUCLEOTIDE SEQUENCE [LARGE SCALE GENOMIC DNA]</scope>
    <source>
        <strain evidence="3">JCM 18531</strain>
    </source>
</reference>
<evidence type="ECO:0000313" key="3">
    <source>
        <dbReference type="Proteomes" id="UP001499974"/>
    </source>
</evidence>
<dbReference type="InterPro" id="IPR049945">
    <property type="entry name" value="AAA_22"/>
</dbReference>
<name>A0ABP8XVH3_9ACTN</name>
<proteinExistence type="predicted"/>
<dbReference type="PRINTS" id="PR00038">
    <property type="entry name" value="HTHLUXR"/>
</dbReference>
<dbReference type="Pfam" id="PF13401">
    <property type="entry name" value="AAA_22"/>
    <property type="match status" value="1"/>
</dbReference>
<dbReference type="InterPro" id="IPR016032">
    <property type="entry name" value="Sig_transdc_resp-reg_C-effctor"/>
</dbReference>
<sequence length="929" mass="98611">MEADARATIEGMGVDSRRAADALPLAALPRPLTPFIGRSAERAALADALRANRLVTATGPGGVGKTRLCLAVAEDLVDGFADGVVFVDLVTVTDDEMVVAAVAEAVGVPERAGSSRTEALVATLRDRDVLVVLDNCEHLLAGARTAATDLLGACPSLRILATSRIRLHLAGETVFAVPGLSIDEGDAVALFETRMAASGAPERLTGQQIDLARGICRLLDGMALAIELAAARAPSFGLDGLQLALSRGHDVLSYGHPTDDRHGSLRAAVDWSYHLLDDDEQVVLRAMAVFAAPFDLASAAYVADRSPDRLLDVLGRLVDWNLVALRPGSPTRYRLLETIRQYAAERSAELDELDARHARHLDWCRSRLRDLVSRIPGDTAWCVELDGVLDDARAALGWASSAPAYQAEAAELAELVAVAVFERGRPGEAQRSHVLAAELTGSPARRHELLFLASRAALARYAGSEAVTICERAASAALEAGDRGAAGLYLCHAATWWHRHEGTMDGPVPEGTTDDLLTRARELGGGDPAVEAAIAVAQAARGDRPRDVADTEDAVELARRTGDALLVDTALDEVCAAQLEAGELTDALATVRTRLRGMATVPVDAATGMDHADVHLMAAHVCLASGLLTEGRRHADALAALPFLREEPQIGLVRQLELTALAGELDEVVAQARAFRTSWERAGRPVVNNFAPATYAVAMVLGVLGDDQGRAEWTTITRQVAREPGRCDDPTLIWPAVLDALYLLHRDETQRAADLLSFGPDEVPGGCRWHQQLWLPWYAGLWAEVGALTSAADIDDRLARAAAAARGNEVAGLLVERAALMAGGDTVALADLAPRFELLASPYQAERTRRLARPSGGPPVPEGLATLSGRELEVLALVTAGRSNPEIASTLFISRKTAEHHVSSILTKLSVANRAEAAALGGRLGVGER</sequence>
<dbReference type="InterPro" id="IPR027417">
    <property type="entry name" value="P-loop_NTPase"/>
</dbReference>
<dbReference type="Proteomes" id="UP001499974">
    <property type="component" value="Unassembled WGS sequence"/>
</dbReference>
<dbReference type="SUPFAM" id="SSF52540">
    <property type="entry name" value="P-loop containing nucleoside triphosphate hydrolases"/>
    <property type="match status" value="1"/>
</dbReference>
<dbReference type="PANTHER" id="PTHR47691:SF3">
    <property type="entry name" value="HTH-TYPE TRANSCRIPTIONAL REGULATOR RV0890C-RELATED"/>
    <property type="match status" value="1"/>
</dbReference>
<dbReference type="SUPFAM" id="SSF46894">
    <property type="entry name" value="C-terminal effector domain of the bipartite response regulators"/>
    <property type="match status" value="1"/>
</dbReference>
<dbReference type="CDD" id="cd06170">
    <property type="entry name" value="LuxR_C_like"/>
    <property type="match status" value="1"/>
</dbReference>
<dbReference type="PANTHER" id="PTHR47691">
    <property type="entry name" value="REGULATOR-RELATED"/>
    <property type="match status" value="1"/>
</dbReference>
<evidence type="ECO:0000313" key="2">
    <source>
        <dbReference type="EMBL" id="GAA4715711.1"/>
    </source>
</evidence>
<dbReference type="Gene3D" id="1.10.10.10">
    <property type="entry name" value="Winged helix-like DNA-binding domain superfamily/Winged helix DNA-binding domain"/>
    <property type="match status" value="1"/>
</dbReference>
<dbReference type="InterPro" id="IPR000792">
    <property type="entry name" value="Tscrpt_reg_LuxR_C"/>
</dbReference>
<dbReference type="InterPro" id="IPR036388">
    <property type="entry name" value="WH-like_DNA-bd_sf"/>
</dbReference>
<evidence type="ECO:0000259" key="1">
    <source>
        <dbReference type="PROSITE" id="PS50043"/>
    </source>
</evidence>
<comment type="caution">
    <text evidence="2">The sequence shown here is derived from an EMBL/GenBank/DDBJ whole genome shotgun (WGS) entry which is preliminary data.</text>
</comment>
<feature type="domain" description="HTH luxR-type" evidence="1">
    <location>
        <begin position="860"/>
        <end position="925"/>
    </location>
</feature>
<organism evidence="2 3">
    <name type="scientific">Nocardioides conyzicola</name>
    <dbReference type="NCBI Taxonomy" id="1651781"/>
    <lineage>
        <taxon>Bacteria</taxon>
        <taxon>Bacillati</taxon>
        <taxon>Actinomycetota</taxon>
        <taxon>Actinomycetes</taxon>
        <taxon>Propionibacteriales</taxon>
        <taxon>Nocardioidaceae</taxon>
        <taxon>Nocardioides</taxon>
    </lineage>
</organism>
<dbReference type="SMART" id="SM00421">
    <property type="entry name" value="HTH_LUXR"/>
    <property type="match status" value="1"/>
</dbReference>
<dbReference type="Pfam" id="PF00196">
    <property type="entry name" value="GerE"/>
    <property type="match status" value="1"/>
</dbReference>
<dbReference type="EMBL" id="BAABKM010000003">
    <property type="protein sequence ID" value="GAA4715711.1"/>
    <property type="molecule type" value="Genomic_DNA"/>
</dbReference>
<accession>A0ABP8XVH3</accession>
<dbReference type="PROSITE" id="PS50043">
    <property type="entry name" value="HTH_LUXR_2"/>
    <property type="match status" value="1"/>
</dbReference>
<gene>
    <name evidence="2" type="ORF">GCM10023349_39220</name>
</gene>